<organism evidence="1 2">
    <name type="scientific">Avibacterium paragallinarum</name>
    <name type="common">Haemophilus gallinarum</name>
    <dbReference type="NCBI Taxonomy" id="728"/>
    <lineage>
        <taxon>Bacteria</taxon>
        <taxon>Pseudomonadati</taxon>
        <taxon>Pseudomonadota</taxon>
        <taxon>Gammaproteobacteria</taxon>
        <taxon>Pasteurellales</taxon>
        <taxon>Pasteurellaceae</taxon>
        <taxon>Avibacterium</taxon>
    </lineage>
</organism>
<comment type="caution">
    <text evidence="1">The sequence shown here is derived from an EMBL/GenBank/DDBJ whole genome shotgun (WGS) entry which is preliminary data.</text>
</comment>
<gene>
    <name evidence="1" type="ORF">M5S13_06015</name>
</gene>
<protein>
    <submittedName>
        <fullName evidence="1">Uncharacterized protein</fullName>
    </submittedName>
</protein>
<evidence type="ECO:0000313" key="1">
    <source>
        <dbReference type="EMBL" id="MEE6041443.1"/>
    </source>
</evidence>
<dbReference type="RefSeq" id="WP_222593610.1">
    <property type="nucleotide sequence ID" value="NZ_CP081939.1"/>
</dbReference>
<reference evidence="1 2" key="1">
    <citation type="journal article" date="2022" name="Front. Microbiol.">
        <title>Commensal bacteria contribute to the growth of multidrug-resistant Avibacterium paragallinarum in chickens.</title>
        <authorList>
            <person name="Zhu J."/>
            <person name="Chen Y."/>
            <person name="Wu Y."/>
            <person name="Wang Y."/>
            <person name="Zhu K."/>
        </authorList>
    </citation>
    <scope>NUCLEOTIDE SEQUENCE [LARGE SCALE GENOMIC DNA]</scope>
    <source>
        <strain evidence="1 2">AV25</strain>
    </source>
</reference>
<dbReference type="Proteomes" id="UP001347884">
    <property type="component" value="Unassembled WGS sequence"/>
</dbReference>
<dbReference type="EMBL" id="JAMDKF010000010">
    <property type="protein sequence ID" value="MEE6041443.1"/>
    <property type="molecule type" value="Genomic_DNA"/>
</dbReference>
<accession>A0ABU7QHX6</accession>
<keyword evidence="2" id="KW-1185">Reference proteome</keyword>
<sequence>MEKLNLNTHHQQTHSYADNNRCLLTFSHGRYEFADLAVYPVLALDLLQVQARRVDRLVGIGATDLTSPLNGEDETQNPQAEIISVQALIGKVAECYFQKADPLANSQGNSYKNIPTSSSRCRGEYPVAFFPLVSVVGSLGLPLQGEISPYRHIALFVPLLDALNVKTTNVIVELLQLLILTEAAQRFQVIKKPSRQELLVRLRGVIEFYVDQLG</sequence>
<evidence type="ECO:0000313" key="2">
    <source>
        <dbReference type="Proteomes" id="UP001347884"/>
    </source>
</evidence>
<proteinExistence type="predicted"/>
<name>A0ABU7QHX6_AVIPA</name>